<keyword evidence="2" id="KW-1185">Reference proteome</keyword>
<accession>A0AC61NFK5</accession>
<dbReference type="EMBL" id="CP081303">
    <property type="protein sequence ID" value="QZE12990.1"/>
    <property type="molecule type" value="Genomic_DNA"/>
</dbReference>
<dbReference type="Proteomes" id="UP000826212">
    <property type="component" value="Chromosome"/>
</dbReference>
<reference evidence="1" key="1">
    <citation type="submission" date="2021-08" db="EMBL/GenBank/DDBJ databases">
        <title>Novel anaerobic bacterium isolated from sea squirt in East Sea, Republic of Korea.</title>
        <authorList>
            <person name="Nguyen T.H."/>
            <person name="Li Z."/>
            <person name="Lee Y.-J."/>
            <person name="Ko J."/>
            <person name="Kim S.-G."/>
        </authorList>
    </citation>
    <scope>NUCLEOTIDE SEQUENCE</scope>
    <source>
        <strain evidence="1">KCTC 25031</strain>
    </source>
</reference>
<organism evidence="1 2">
    <name type="scientific">Halosquirtibacter laminarini</name>
    <dbReference type="NCBI Taxonomy" id="3374600"/>
    <lineage>
        <taxon>Bacteria</taxon>
        <taxon>Pseudomonadati</taxon>
        <taxon>Bacteroidota</taxon>
        <taxon>Bacteroidia</taxon>
        <taxon>Marinilabiliales</taxon>
        <taxon>Prolixibacteraceae</taxon>
        <taxon>Halosquirtibacter</taxon>
    </lineage>
</organism>
<protein>
    <submittedName>
        <fullName evidence="1">SGNH/GDSL hydrolase family protein</fullName>
    </submittedName>
</protein>
<evidence type="ECO:0000313" key="1">
    <source>
        <dbReference type="EMBL" id="QZE12990.1"/>
    </source>
</evidence>
<sequence>MKNISLLVLLCCFVFGSNNVKGQTIQCLSSKLISKNTDQKWKGYNRTNLSLEIEFKEKGKTYQETYQARIVTPKKVLKGNPWVWRARFPDWHTEMDRILLDQGYQIAFVNTNNMLGSPKAVQVWNAFYKEIRKKFNLSEKVALEAVSRGGLFAYNWAKINPQKVSCIYAEAPVCDFKSWPKGDGIGRGDKGTWERLKKEYRFKNDKKAKAYTNIPLNGLEALADNKVPILHMIGLKDMIVPPTENTIPLVNKYIKLGGPATVIPCTKGKQNLEGHHFEIETPQIGADFIQNHTPIDPHLDSKNFHQYRDGITNSLLKFTRNKTARVAFLGGSITYNHGWRDSISTYLTKRFPNTKFEFIAAGIPSMGSTPAAFRLERDIKNLESIDLLFEEAAVNDSSNGRTNKEQKRAMEGIVRHLREKNQEMDIVLMHFVDPSKIATYNNGETPAVIKNHESVAKHYEIPSINLALEVTERINNEEFNWKDDFKNLHPSPFGQGVYAHSMITFLENSWSRGVAQDDKVTRYTMPKALDKHNYSHGILKSVKLDYKTKGWEYIPSWVPTDKVGTRANYHHVPMLVASKTNKKLKYKFHGKAIGIAIAAGPDAGILEYAIDNKEWKRQNLATKWSNHIHLPWYYILDAELEEGEHTLYLRMVDNKDQESSHNACRIRYFIVNE</sequence>
<keyword evidence="1" id="KW-0378">Hydrolase</keyword>
<gene>
    <name evidence="1" type="ORF">K4L44_10355</name>
</gene>
<evidence type="ECO:0000313" key="2">
    <source>
        <dbReference type="Proteomes" id="UP000826212"/>
    </source>
</evidence>
<proteinExistence type="predicted"/>
<name>A0AC61NFK5_9BACT</name>